<gene>
    <name evidence="1" type="ORF">I2456_01775</name>
</gene>
<sequence>MAVQRLNDARRSGCQQEHAMIMTVNHVAPPRIFRTSAARTALRRVTEQFRAALNMSAEERANAYVTRMPVSVIGT</sequence>
<proteinExistence type="predicted"/>
<dbReference type="RefSeq" id="WP_085073873.1">
    <property type="nucleotide sequence ID" value="NZ_BLKU01000001.1"/>
</dbReference>
<organism evidence="1 2">
    <name type="scientific">Mycobacterium kubicae</name>
    <dbReference type="NCBI Taxonomy" id="120959"/>
    <lineage>
        <taxon>Bacteria</taxon>
        <taxon>Bacillati</taxon>
        <taxon>Actinomycetota</taxon>
        <taxon>Actinomycetes</taxon>
        <taxon>Mycobacteriales</taxon>
        <taxon>Mycobacteriaceae</taxon>
        <taxon>Mycobacterium</taxon>
        <taxon>Mycobacterium simiae complex</taxon>
    </lineage>
</organism>
<evidence type="ECO:0000313" key="1">
    <source>
        <dbReference type="EMBL" id="QPI38318.1"/>
    </source>
</evidence>
<dbReference type="AlphaFoldDB" id="A0AAX1JD86"/>
<dbReference type="Proteomes" id="UP000663583">
    <property type="component" value="Chromosome"/>
</dbReference>
<protein>
    <submittedName>
        <fullName evidence="1">Uncharacterized protein</fullName>
    </submittedName>
</protein>
<evidence type="ECO:0000313" key="2">
    <source>
        <dbReference type="Proteomes" id="UP000663583"/>
    </source>
</evidence>
<accession>A0AAX1JD86</accession>
<reference evidence="1" key="1">
    <citation type="submission" date="2020-11" db="EMBL/GenBank/DDBJ databases">
        <title>Intraspecies plasmid and genomic variation of Mycobacterium kubicae revealed by the complete genome sequences of two clinical isolates.</title>
        <authorList>
            <person name="Hendrix J.R."/>
            <person name="Epperson L.E."/>
            <person name="Honda J.R."/>
            <person name="Strong M."/>
        </authorList>
    </citation>
    <scope>NUCLEOTIDE SEQUENCE</scope>
    <source>
        <strain evidence="1">JCM 13573</strain>
    </source>
</reference>
<dbReference type="EMBL" id="CP065047">
    <property type="protein sequence ID" value="QPI38318.1"/>
    <property type="molecule type" value="Genomic_DNA"/>
</dbReference>
<dbReference type="KEGG" id="mku:I2456_01775"/>
<name>A0AAX1JD86_9MYCO</name>